<dbReference type="OrthoDB" id="9804551at2"/>
<dbReference type="InterPro" id="IPR009081">
    <property type="entry name" value="PP-bd_ACP"/>
</dbReference>
<gene>
    <name evidence="8" type="ORF">HMPREF9709_00881</name>
</gene>
<evidence type="ECO:0000256" key="2">
    <source>
        <dbReference type="ARBA" id="ARBA00022516"/>
    </source>
</evidence>
<evidence type="ECO:0000256" key="3">
    <source>
        <dbReference type="ARBA" id="ARBA00022553"/>
    </source>
</evidence>
<dbReference type="SUPFAM" id="SSF47336">
    <property type="entry name" value="ACP-like"/>
    <property type="match status" value="1"/>
</dbReference>
<dbReference type="RefSeq" id="WP_005398300.1">
    <property type="nucleotide sequence ID" value="NZ_JH601088.1"/>
</dbReference>
<keyword evidence="2" id="KW-0444">Lipid biosynthesis</keyword>
<evidence type="ECO:0000313" key="9">
    <source>
        <dbReference type="Proteomes" id="UP000004191"/>
    </source>
</evidence>
<keyword evidence="5" id="KW-0443">Lipid metabolism</keyword>
<dbReference type="PROSITE" id="PS50075">
    <property type="entry name" value="CARRIER"/>
    <property type="match status" value="1"/>
</dbReference>
<keyword evidence="6" id="KW-0275">Fatty acid biosynthesis</keyword>
<feature type="domain" description="Carrier" evidence="7">
    <location>
        <begin position="1"/>
        <end position="74"/>
    </location>
</feature>
<dbReference type="Proteomes" id="UP000004191">
    <property type="component" value="Unassembled WGS sequence"/>
</dbReference>
<name>H3NNH0_9FIRM</name>
<evidence type="ECO:0000256" key="5">
    <source>
        <dbReference type="ARBA" id="ARBA00023098"/>
    </source>
</evidence>
<evidence type="ECO:0000256" key="1">
    <source>
        <dbReference type="ARBA" id="ARBA00022450"/>
    </source>
</evidence>
<evidence type="ECO:0000259" key="7">
    <source>
        <dbReference type="PROSITE" id="PS50075"/>
    </source>
</evidence>
<dbReference type="PANTHER" id="PTHR20863">
    <property type="entry name" value="ACYL CARRIER PROTEIN"/>
    <property type="match status" value="1"/>
</dbReference>
<protein>
    <submittedName>
        <fullName evidence="8">Acyl carrier protein</fullName>
    </submittedName>
</protein>
<dbReference type="GO" id="GO:0000035">
    <property type="term" value="F:acyl binding"/>
    <property type="evidence" value="ECO:0007669"/>
    <property type="project" value="TreeGrafter"/>
</dbReference>
<keyword evidence="1" id="KW-0596">Phosphopantetheine</keyword>
<dbReference type="GO" id="GO:0000036">
    <property type="term" value="F:acyl carrier activity"/>
    <property type="evidence" value="ECO:0007669"/>
    <property type="project" value="TreeGrafter"/>
</dbReference>
<keyword evidence="4" id="KW-0276">Fatty acid metabolism</keyword>
<dbReference type="GeneID" id="96998876"/>
<dbReference type="HOGENOM" id="CLU_108696_5_4_9"/>
<dbReference type="AlphaFoldDB" id="H3NNH0"/>
<dbReference type="PANTHER" id="PTHR20863:SF76">
    <property type="entry name" value="CARRIER DOMAIN-CONTAINING PROTEIN"/>
    <property type="match status" value="1"/>
</dbReference>
<organism evidence="8 9">
    <name type="scientific">Helcococcus kunzii ATCC 51366</name>
    <dbReference type="NCBI Taxonomy" id="883114"/>
    <lineage>
        <taxon>Bacteria</taxon>
        <taxon>Bacillati</taxon>
        <taxon>Bacillota</taxon>
        <taxon>Tissierellia</taxon>
        <taxon>Tissierellales</taxon>
        <taxon>Peptoniphilaceae</taxon>
        <taxon>Helcococcus</taxon>
    </lineage>
</organism>
<accession>H3NNH0</accession>
<evidence type="ECO:0000313" key="8">
    <source>
        <dbReference type="EMBL" id="EHR33945.1"/>
    </source>
</evidence>
<evidence type="ECO:0000256" key="4">
    <source>
        <dbReference type="ARBA" id="ARBA00022832"/>
    </source>
</evidence>
<reference evidence="8 9" key="1">
    <citation type="submission" date="2012-01" db="EMBL/GenBank/DDBJ databases">
        <title>The Genome Sequence of Helcococcus kunzii ATCC 51366.</title>
        <authorList>
            <consortium name="The Broad Institute Genome Sequencing Platform"/>
            <person name="Earl A."/>
            <person name="Ward D."/>
            <person name="Feldgarden M."/>
            <person name="Gevers D."/>
            <person name="Huys G."/>
            <person name="Young S.K."/>
            <person name="Zeng Q."/>
            <person name="Gargeya S."/>
            <person name="Fitzgerald M."/>
            <person name="Haas B."/>
            <person name="Abouelleil A."/>
            <person name="Alvarado L."/>
            <person name="Arachchi H.M."/>
            <person name="Berlin A."/>
            <person name="Chapman S.B."/>
            <person name="Gearin G."/>
            <person name="Goldberg J."/>
            <person name="Griggs A."/>
            <person name="Gujja S."/>
            <person name="Hansen M."/>
            <person name="Heiman D."/>
            <person name="Howarth C."/>
            <person name="Larimer J."/>
            <person name="Lui A."/>
            <person name="MacDonald P.J.P."/>
            <person name="McCowen C."/>
            <person name="Montmayeur A."/>
            <person name="Murphy C."/>
            <person name="Neiman D."/>
            <person name="Pearson M."/>
            <person name="Priest M."/>
            <person name="Roberts A."/>
            <person name="Saif S."/>
            <person name="Shea T."/>
            <person name="Sisk P."/>
            <person name="Stolte C."/>
            <person name="Sykes S."/>
            <person name="Wortman J."/>
            <person name="Nusbaum C."/>
            <person name="Birren B."/>
        </authorList>
    </citation>
    <scope>NUCLEOTIDE SEQUENCE [LARGE SCALE GENOMIC DNA]</scope>
    <source>
        <strain evidence="8 9">ATCC 51366</strain>
    </source>
</reference>
<dbReference type="STRING" id="883114.HMPREF9709_00881"/>
<dbReference type="InterPro" id="IPR036736">
    <property type="entry name" value="ACP-like_sf"/>
</dbReference>
<dbReference type="Pfam" id="PF00550">
    <property type="entry name" value="PP-binding"/>
    <property type="match status" value="1"/>
</dbReference>
<comment type="caution">
    <text evidence="8">The sequence shown here is derived from an EMBL/GenBank/DDBJ whole genome shotgun (WGS) entry which is preliminary data.</text>
</comment>
<keyword evidence="9" id="KW-1185">Reference proteome</keyword>
<keyword evidence="3" id="KW-0597">Phosphoprotein</keyword>
<dbReference type="Gene3D" id="1.10.1200.10">
    <property type="entry name" value="ACP-like"/>
    <property type="match status" value="1"/>
</dbReference>
<evidence type="ECO:0000256" key="6">
    <source>
        <dbReference type="ARBA" id="ARBA00023160"/>
    </source>
</evidence>
<dbReference type="InterPro" id="IPR003231">
    <property type="entry name" value="ACP"/>
</dbReference>
<dbReference type="EMBL" id="AGEI01000021">
    <property type="protein sequence ID" value="EHR33945.1"/>
    <property type="molecule type" value="Genomic_DNA"/>
</dbReference>
<sequence>MSSKERIIELVKEELMIDDFDLNADLTKDYELDSIALLDFIMNIEEEFDVQFSDKELNELNTVQDIIDLVEEKTGN</sequence>
<proteinExistence type="predicted"/>